<organism evidence="1 2">
    <name type="scientific">Hydrococcus rivularis NIES-593</name>
    <dbReference type="NCBI Taxonomy" id="1921803"/>
    <lineage>
        <taxon>Bacteria</taxon>
        <taxon>Bacillati</taxon>
        <taxon>Cyanobacteriota</taxon>
        <taxon>Cyanophyceae</taxon>
        <taxon>Pleurocapsales</taxon>
        <taxon>Hydrococcaceae</taxon>
        <taxon>Hydrococcus</taxon>
    </lineage>
</organism>
<dbReference type="InterPro" id="IPR046649">
    <property type="entry name" value="DUF6761"/>
</dbReference>
<dbReference type="RefSeq" id="WP_015143196.1">
    <property type="nucleotide sequence ID" value="NZ_MRCB01000016.1"/>
</dbReference>
<keyword evidence="2" id="KW-1185">Reference proteome</keyword>
<dbReference type="OrthoDB" id="464365at2"/>
<comment type="caution">
    <text evidence="1">The sequence shown here is derived from an EMBL/GenBank/DDBJ whole genome shotgun (WGS) entry which is preliminary data.</text>
</comment>
<dbReference type="AlphaFoldDB" id="A0A1U7HER5"/>
<dbReference type="Proteomes" id="UP000186868">
    <property type="component" value="Unassembled WGS sequence"/>
</dbReference>
<protein>
    <submittedName>
        <fullName evidence="1">Uncharacterized protein</fullName>
    </submittedName>
</protein>
<dbReference type="EMBL" id="MRCB01000016">
    <property type="protein sequence ID" value="OKH22054.1"/>
    <property type="molecule type" value="Genomic_DNA"/>
</dbReference>
<name>A0A1U7HER5_9CYAN</name>
<proteinExistence type="predicted"/>
<dbReference type="Pfam" id="PF20547">
    <property type="entry name" value="DUF6761"/>
    <property type="match status" value="1"/>
</dbReference>
<gene>
    <name evidence="1" type="ORF">NIES593_14060</name>
</gene>
<dbReference type="STRING" id="1921803.NIES593_14060"/>
<reference evidence="1 2" key="1">
    <citation type="submission" date="2016-11" db="EMBL/GenBank/DDBJ databases">
        <title>Draft Genome Sequences of Nine Cyanobacterial Strains from Diverse Habitats.</title>
        <authorList>
            <person name="Zhu T."/>
            <person name="Hou S."/>
            <person name="Lu X."/>
            <person name="Hess W.R."/>
        </authorList>
    </citation>
    <scope>NUCLEOTIDE SEQUENCE [LARGE SCALE GENOMIC DNA]</scope>
    <source>
        <strain evidence="1 2">NIES-593</strain>
    </source>
</reference>
<sequence>MLQDPQTIRYYQKLTDSMVDLWNRGYRYDEIRLYLEGYFACLRHTNVLEPYQIHRLEEDAFRYFYDPSNFELPLPEPETDYY</sequence>
<evidence type="ECO:0000313" key="1">
    <source>
        <dbReference type="EMBL" id="OKH22054.1"/>
    </source>
</evidence>
<accession>A0A1U7HER5</accession>
<evidence type="ECO:0000313" key="2">
    <source>
        <dbReference type="Proteomes" id="UP000186868"/>
    </source>
</evidence>